<keyword evidence="2" id="KW-0863">Zinc-finger</keyword>
<evidence type="ECO:0000256" key="4">
    <source>
        <dbReference type="SAM" id="MobiDB-lite"/>
    </source>
</evidence>
<comment type="caution">
    <text evidence="7">The sequence shown here is derived from an EMBL/GenBank/DDBJ whole genome shotgun (WGS) entry which is preliminary data.</text>
</comment>
<reference evidence="7" key="1">
    <citation type="submission" date="2020-08" db="EMBL/GenBank/DDBJ databases">
        <title>Plant Genome Project.</title>
        <authorList>
            <person name="Zhang R.-G."/>
        </authorList>
    </citation>
    <scope>NUCLEOTIDE SEQUENCE</scope>
    <source>
        <strain evidence="7">WSP0</strain>
        <tissue evidence="7">Leaf</tissue>
    </source>
</reference>
<evidence type="ECO:0000256" key="1">
    <source>
        <dbReference type="ARBA" id="ARBA00022723"/>
    </source>
</evidence>
<sequence>MEPAGEDPVTVGKGVDESACNENPVISPPFPPAIRKVGDVSEIIEEPQTSQIQKKQILSVEIPSTTSEGSTEDFIRITMPPTPNRTPKRVNFSPSPSPSFYGFNDSPSPLSSRRKSSMKNLLPKLSFKFRNSNSEIEKAAILALGGSPIGSQEKPIQRTMSLTKLFAPKMKRTSSLPVTPIEHSNPESTHGGNTINCYAKSGTQLPIHRSRSVPELIKDGSMRQIDSSSGVIRVVPITPRVADGNLAALTIAPTIDAAGNDNEGEDIPEEEAVCRICFAELGEGADTLKMECSCKGELALAHQGCAVKWFSIKGNKTCEDVPVLVIVSMLAYFCFLEQLLVARLGSSAIAISLPFSCILGLLASMTSTTMVKRNFAWLYATIQFGLVVLFAHLFYSLPNGKGGGCFFLTRNVCICMCGICSVALRRFSQLFLPLLLGLEAQWSGLVFFLGFSKRWEEGNLGQIGIRVPRRFHSCISCLKLRIHQEQILDPKLKPRTRESSVSVDLEYMHGNAAAEQEMVEA</sequence>
<dbReference type="SMART" id="SM00744">
    <property type="entry name" value="RINGv"/>
    <property type="match status" value="1"/>
</dbReference>
<keyword evidence="3" id="KW-0862">Zinc</keyword>
<keyword evidence="1" id="KW-0479">Metal-binding</keyword>
<evidence type="ECO:0000256" key="2">
    <source>
        <dbReference type="ARBA" id="ARBA00022771"/>
    </source>
</evidence>
<feature type="domain" description="RING-CH-type" evidence="6">
    <location>
        <begin position="266"/>
        <end position="328"/>
    </location>
</feature>
<dbReference type="InterPro" id="IPR011016">
    <property type="entry name" value="Znf_RING-CH"/>
</dbReference>
<proteinExistence type="predicted"/>
<dbReference type="GO" id="GO:0008270">
    <property type="term" value="F:zinc ion binding"/>
    <property type="evidence" value="ECO:0007669"/>
    <property type="project" value="UniProtKB-KW"/>
</dbReference>
<evidence type="ECO:0000256" key="5">
    <source>
        <dbReference type="SAM" id="Phobius"/>
    </source>
</evidence>
<accession>A0AAV6KMD5</accession>
<feature type="transmembrane region" description="Helical" evidence="5">
    <location>
        <begin position="407"/>
        <end position="424"/>
    </location>
</feature>
<feature type="region of interest" description="Disordered" evidence="4">
    <location>
        <begin position="1"/>
        <end position="33"/>
    </location>
</feature>
<keyword evidence="5" id="KW-1133">Transmembrane helix</keyword>
<evidence type="ECO:0000259" key="6">
    <source>
        <dbReference type="PROSITE" id="PS51292"/>
    </source>
</evidence>
<feature type="region of interest" description="Disordered" evidence="4">
    <location>
        <begin position="80"/>
        <end position="115"/>
    </location>
</feature>
<evidence type="ECO:0000313" key="8">
    <source>
        <dbReference type="Proteomes" id="UP000823749"/>
    </source>
</evidence>
<feature type="transmembrane region" description="Helical" evidence="5">
    <location>
        <begin position="430"/>
        <end position="451"/>
    </location>
</feature>
<dbReference type="Proteomes" id="UP000823749">
    <property type="component" value="Chromosome 4"/>
</dbReference>
<protein>
    <recommendedName>
        <fullName evidence="6">RING-CH-type domain-containing protein</fullName>
    </recommendedName>
</protein>
<dbReference type="AlphaFoldDB" id="A0AAV6KMD5"/>
<evidence type="ECO:0000256" key="3">
    <source>
        <dbReference type="ARBA" id="ARBA00022833"/>
    </source>
</evidence>
<keyword evidence="5" id="KW-0472">Membrane</keyword>
<keyword evidence="8" id="KW-1185">Reference proteome</keyword>
<dbReference type="Pfam" id="PF12906">
    <property type="entry name" value="RINGv"/>
    <property type="match status" value="1"/>
</dbReference>
<dbReference type="EMBL" id="JACTNZ010000004">
    <property type="protein sequence ID" value="KAG5553701.1"/>
    <property type="molecule type" value="Genomic_DNA"/>
</dbReference>
<dbReference type="SUPFAM" id="SSF57850">
    <property type="entry name" value="RING/U-box"/>
    <property type="match status" value="1"/>
</dbReference>
<dbReference type="PANTHER" id="PTHR46158">
    <property type="entry name" value="OS02G0165000 PROTEIN"/>
    <property type="match status" value="1"/>
</dbReference>
<name>A0AAV6KMD5_9ERIC</name>
<feature type="transmembrane region" description="Helical" evidence="5">
    <location>
        <begin position="348"/>
        <end position="370"/>
    </location>
</feature>
<feature type="transmembrane region" description="Helical" evidence="5">
    <location>
        <begin position="376"/>
        <end position="395"/>
    </location>
</feature>
<evidence type="ECO:0000313" key="7">
    <source>
        <dbReference type="EMBL" id="KAG5553701.1"/>
    </source>
</evidence>
<dbReference type="InterPro" id="IPR013083">
    <property type="entry name" value="Znf_RING/FYVE/PHD"/>
</dbReference>
<dbReference type="PANTHER" id="PTHR46158:SF10">
    <property type="entry name" value="RING-CH-TYPE DOMAIN-CONTAINING PROTEIN"/>
    <property type="match status" value="1"/>
</dbReference>
<dbReference type="Gene3D" id="3.30.40.10">
    <property type="entry name" value="Zinc/RING finger domain, C3HC4 (zinc finger)"/>
    <property type="match status" value="1"/>
</dbReference>
<gene>
    <name evidence="7" type="ORF">RHGRI_011554</name>
</gene>
<dbReference type="PROSITE" id="PS51292">
    <property type="entry name" value="ZF_RING_CH"/>
    <property type="match status" value="1"/>
</dbReference>
<keyword evidence="5" id="KW-0812">Transmembrane</keyword>
<dbReference type="CDD" id="cd16495">
    <property type="entry name" value="RING_CH-C4HC3_MARCH"/>
    <property type="match status" value="1"/>
</dbReference>
<organism evidence="7 8">
    <name type="scientific">Rhododendron griersonianum</name>
    <dbReference type="NCBI Taxonomy" id="479676"/>
    <lineage>
        <taxon>Eukaryota</taxon>
        <taxon>Viridiplantae</taxon>
        <taxon>Streptophyta</taxon>
        <taxon>Embryophyta</taxon>
        <taxon>Tracheophyta</taxon>
        <taxon>Spermatophyta</taxon>
        <taxon>Magnoliopsida</taxon>
        <taxon>eudicotyledons</taxon>
        <taxon>Gunneridae</taxon>
        <taxon>Pentapetalae</taxon>
        <taxon>asterids</taxon>
        <taxon>Ericales</taxon>
        <taxon>Ericaceae</taxon>
        <taxon>Ericoideae</taxon>
        <taxon>Rhodoreae</taxon>
        <taxon>Rhododendron</taxon>
    </lineage>
</organism>